<accession>A0A2M8G113</accession>
<dbReference type="GO" id="GO:0005524">
    <property type="term" value="F:ATP binding"/>
    <property type="evidence" value="ECO:0007669"/>
    <property type="project" value="UniProtKB-KW"/>
</dbReference>
<evidence type="ECO:0000313" key="13">
    <source>
        <dbReference type="Proteomes" id="UP000229674"/>
    </source>
</evidence>
<dbReference type="GO" id="GO:0006412">
    <property type="term" value="P:translation"/>
    <property type="evidence" value="ECO:0007669"/>
    <property type="project" value="UniProtKB-UniRule"/>
</dbReference>
<dbReference type="Proteomes" id="UP000229674">
    <property type="component" value="Unassembled WGS sequence"/>
</dbReference>
<evidence type="ECO:0000256" key="5">
    <source>
        <dbReference type="ARBA" id="ARBA00022840"/>
    </source>
</evidence>
<evidence type="ECO:0000256" key="1">
    <source>
        <dbReference type="ARBA" id="ARBA00005306"/>
    </source>
</evidence>
<comment type="caution">
    <text evidence="12">The sequence shown here is derived from an EMBL/GenBank/DDBJ whole genome shotgun (WGS) entry which is preliminary data.</text>
</comment>
<dbReference type="InterPro" id="IPR023168">
    <property type="entry name" value="GatB_Yqey_C_2"/>
</dbReference>
<dbReference type="SUPFAM" id="SSF89095">
    <property type="entry name" value="GatB/YqeY motif"/>
    <property type="match status" value="2"/>
</dbReference>
<dbReference type="AlphaFoldDB" id="A0A2M8G113"/>
<dbReference type="GO" id="GO:0016740">
    <property type="term" value="F:transferase activity"/>
    <property type="evidence" value="ECO:0007669"/>
    <property type="project" value="UniProtKB-KW"/>
</dbReference>
<keyword evidence="5 10" id="KW-0067">ATP-binding</keyword>
<dbReference type="GO" id="GO:0050566">
    <property type="term" value="F:asparaginyl-tRNA synthase (glutamine-hydrolyzing) activity"/>
    <property type="evidence" value="ECO:0007669"/>
    <property type="project" value="RHEA"/>
</dbReference>
<dbReference type="InterPro" id="IPR042114">
    <property type="entry name" value="GatB_C_1"/>
</dbReference>
<dbReference type="SMART" id="SM00845">
    <property type="entry name" value="GatB_Yqey"/>
    <property type="match status" value="1"/>
</dbReference>
<evidence type="ECO:0000256" key="4">
    <source>
        <dbReference type="ARBA" id="ARBA00022741"/>
    </source>
</evidence>
<evidence type="ECO:0000256" key="9">
    <source>
        <dbReference type="ARBA" id="ARBA00047913"/>
    </source>
</evidence>
<keyword evidence="6 10" id="KW-0648">Protein biosynthesis</keyword>
<dbReference type="InterPro" id="IPR003789">
    <property type="entry name" value="Asn/Gln_tRNA_amidoTrase-B-like"/>
</dbReference>
<dbReference type="InterPro" id="IPR004413">
    <property type="entry name" value="GatB"/>
</dbReference>
<name>A0A2M8G113_9BACT</name>
<organism evidence="12 13">
    <name type="scientific">Candidatus Colwellbacteria bacterium CG_4_9_14_0_2_um_filter_50_12</name>
    <dbReference type="NCBI Taxonomy" id="1974538"/>
    <lineage>
        <taxon>Bacteria</taxon>
        <taxon>Candidatus Colwelliibacteriota</taxon>
    </lineage>
</organism>
<evidence type="ECO:0000256" key="6">
    <source>
        <dbReference type="ARBA" id="ARBA00022917"/>
    </source>
</evidence>
<dbReference type="NCBIfam" id="TIGR00133">
    <property type="entry name" value="gatB"/>
    <property type="match status" value="1"/>
</dbReference>
<keyword evidence="3 10" id="KW-0436">Ligase</keyword>
<dbReference type="NCBIfam" id="NF004014">
    <property type="entry name" value="PRK05477.1-4"/>
    <property type="match status" value="1"/>
</dbReference>
<evidence type="ECO:0000256" key="2">
    <source>
        <dbReference type="ARBA" id="ARBA00011123"/>
    </source>
</evidence>
<dbReference type="PROSITE" id="PS01234">
    <property type="entry name" value="GATB"/>
    <property type="match status" value="1"/>
</dbReference>
<dbReference type="InterPro" id="IPR006075">
    <property type="entry name" value="Asn/Gln-tRNA_Trfase_suB/E_cat"/>
</dbReference>
<dbReference type="InterPro" id="IPR018027">
    <property type="entry name" value="Asn/Gln_amidotransferase"/>
</dbReference>
<comment type="catalytic activity">
    <reaction evidence="9 10">
        <text>L-glutamyl-tRNA(Gln) + L-glutamine + ATP + H2O = L-glutaminyl-tRNA(Gln) + L-glutamate + ADP + phosphate + H(+)</text>
        <dbReference type="Rhea" id="RHEA:17521"/>
        <dbReference type="Rhea" id="RHEA-COMP:9681"/>
        <dbReference type="Rhea" id="RHEA-COMP:9684"/>
        <dbReference type="ChEBI" id="CHEBI:15377"/>
        <dbReference type="ChEBI" id="CHEBI:15378"/>
        <dbReference type="ChEBI" id="CHEBI:29985"/>
        <dbReference type="ChEBI" id="CHEBI:30616"/>
        <dbReference type="ChEBI" id="CHEBI:43474"/>
        <dbReference type="ChEBI" id="CHEBI:58359"/>
        <dbReference type="ChEBI" id="CHEBI:78520"/>
        <dbReference type="ChEBI" id="CHEBI:78521"/>
        <dbReference type="ChEBI" id="CHEBI:456216"/>
    </reaction>
</comment>
<keyword evidence="4 10" id="KW-0547">Nucleotide-binding</keyword>
<evidence type="ECO:0000256" key="7">
    <source>
        <dbReference type="ARBA" id="ARBA00024799"/>
    </source>
</evidence>
<dbReference type="GO" id="GO:0050567">
    <property type="term" value="F:glutaminyl-tRNA synthase (glutamine-hydrolyzing) activity"/>
    <property type="evidence" value="ECO:0007669"/>
    <property type="project" value="UniProtKB-UniRule"/>
</dbReference>
<dbReference type="Pfam" id="PF02637">
    <property type="entry name" value="GatB_Yqey"/>
    <property type="match status" value="1"/>
</dbReference>
<gene>
    <name evidence="10" type="primary">gatB</name>
    <name evidence="12" type="ORF">CO020_01215</name>
</gene>
<feature type="domain" description="Asn/Gln amidotransferase" evidence="11">
    <location>
        <begin position="333"/>
        <end position="488"/>
    </location>
</feature>
<proteinExistence type="inferred from homology"/>
<dbReference type="InterPro" id="IPR017958">
    <property type="entry name" value="Gln-tRNA_amidoTrfase_suB_CS"/>
</dbReference>
<dbReference type="EMBL" id="PFQX01000046">
    <property type="protein sequence ID" value="PJC65339.1"/>
    <property type="molecule type" value="Genomic_DNA"/>
</dbReference>
<dbReference type="InterPro" id="IPR017959">
    <property type="entry name" value="Asn/Gln-tRNA_amidoTrfase_suB/E"/>
</dbReference>
<dbReference type="Pfam" id="PF02934">
    <property type="entry name" value="GatB_N"/>
    <property type="match status" value="1"/>
</dbReference>
<comment type="similarity">
    <text evidence="1 10">Belongs to the GatB/GatE family. GatB subfamily.</text>
</comment>
<evidence type="ECO:0000256" key="3">
    <source>
        <dbReference type="ARBA" id="ARBA00022598"/>
    </source>
</evidence>
<dbReference type="HAMAP" id="MF_00121">
    <property type="entry name" value="GatB"/>
    <property type="match status" value="1"/>
</dbReference>
<comment type="subunit">
    <text evidence="2 10">Heterotrimer of A, B and C subunits.</text>
</comment>
<evidence type="ECO:0000313" key="12">
    <source>
        <dbReference type="EMBL" id="PJC65339.1"/>
    </source>
</evidence>
<comment type="catalytic activity">
    <reaction evidence="8 10">
        <text>L-aspartyl-tRNA(Asn) + L-glutamine + ATP + H2O = L-asparaginyl-tRNA(Asn) + L-glutamate + ADP + phosphate + 2 H(+)</text>
        <dbReference type="Rhea" id="RHEA:14513"/>
        <dbReference type="Rhea" id="RHEA-COMP:9674"/>
        <dbReference type="Rhea" id="RHEA-COMP:9677"/>
        <dbReference type="ChEBI" id="CHEBI:15377"/>
        <dbReference type="ChEBI" id="CHEBI:15378"/>
        <dbReference type="ChEBI" id="CHEBI:29985"/>
        <dbReference type="ChEBI" id="CHEBI:30616"/>
        <dbReference type="ChEBI" id="CHEBI:43474"/>
        <dbReference type="ChEBI" id="CHEBI:58359"/>
        <dbReference type="ChEBI" id="CHEBI:78515"/>
        <dbReference type="ChEBI" id="CHEBI:78516"/>
        <dbReference type="ChEBI" id="CHEBI:456216"/>
    </reaction>
</comment>
<evidence type="ECO:0000256" key="10">
    <source>
        <dbReference type="HAMAP-Rule" id="MF_00121"/>
    </source>
</evidence>
<keyword evidence="12" id="KW-0808">Transferase</keyword>
<evidence type="ECO:0000259" key="11">
    <source>
        <dbReference type="SMART" id="SM00845"/>
    </source>
</evidence>
<dbReference type="GO" id="GO:0070681">
    <property type="term" value="P:glutaminyl-tRNAGln biosynthesis via transamidation"/>
    <property type="evidence" value="ECO:0007669"/>
    <property type="project" value="TreeGrafter"/>
</dbReference>
<dbReference type="Gene3D" id="1.10.150.380">
    <property type="entry name" value="GatB domain, N-terminal subdomain"/>
    <property type="match status" value="1"/>
</dbReference>
<dbReference type="Gene3D" id="1.10.10.410">
    <property type="match status" value="1"/>
</dbReference>
<dbReference type="NCBIfam" id="NF004012">
    <property type="entry name" value="PRK05477.1-2"/>
    <property type="match status" value="1"/>
</dbReference>
<reference evidence="13" key="1">
    <citation type="submission" date="2017-09" db="EMBL/GenBank/DDBJ databases">
        <title>Depth-based differentiation of microbial function through sediment-hosted aquifers and enrichment of novel symbionts in the deep terrestrial subsurface.</title>
        <authorList>
            <person name="Probst A.J."/>
            <person name="Ladd B."/>
            <person name="Jarett J.K."/>
            <person name="Geller-Mcgrath D.E."/>
            <person name="Sieber C.M.K."/>
            <person name="Emerson J.B."/>
            <person name="Anantharaman K."/>
            <person name="Thomas B.C."/>
            <person name="Malmstrom R."/>
            <person name="Stieglmeier M."/>
            <person name="Klingl A."/>
            <person name="Woyke T."/>
            <person name="Ryan C.M."/>
            <person name="Banfield J.F."/>
        </authorList>
    </citation>
    <scope>NUCLEOTIDE SEQUENCE [LARGE SCALE GENOMIC DNA]</scope>
</reference>
<dbReference type="SUPFAM" id="SSF55931">
    <property type="entry name" value="Glutamine synthetase/guanido kinase"/>
    <property type="match status" value="1"/>
</dbReference>
<dbReference type="EC" id="6.3.5.-" evidence="10"/>
<comment type="function">
    <text evidence="7 10">Allows the formation of correctly charged Asn-tRNA(Asn) or Gln-tRNA(Gln) through the transamidation of misacylated Asp-tRNA(Asn) or Glu-tRNA(Gln) in organisms which lack either or both of asparaginyl-tRNA or glutaminyl-tRNA synthetases. The reaction takes place in the presence of glutamine and ATP through an activated phospho-Asp-tRNA(Asn) or phospho-Glu-tRNA(Gln).</text>
</comment>
<dbReference type="InterPro" id="IPR014746">
    <property type="entry name" value="Gln_synth/guanido_kin_cat_dom"/>
</dbReference>
<dbReference type="PANTHER" id="PTHR11659:SF0">
    <property type="entry name" value="GLUTAMYL-TRNA(GLN) AMIDOTRANSFERASE SUBUNIT B, MITOCHONDRIAL"/>
    <property type="match status" value="1"/>
</dbReference>
<protein>
    <recommendedName>
        <fullName evidence="10">Aspartyl/glutamyl-tRNA(Asn/Gln) amidotransferase subunit B</fullName>
        <shortName evidence="10">Asp/Glu-ADT subunit B</shortName>
        <ecNumber evidence="10">6.3.5.-</ecNumber>
    </recommendedName>
</protein>
<evidence type="ECO:0000256" key="8">
    <source>
        <dbReference type="ARBA" id="ARBA00047380"/>
    </source>
</evidence>
<dbReference type="PANTHER" id="PTHR11659">
    <property type="entry name" value="GLUTAMYL-TRNA GLN AMIDOTRANSFERASE SUBUNIT B MITOCHONDRIAL AND PROKARYOTIC PET112-RELATED"/>
    <property type="match status" value="1"/>
</dbReference>
<sequence length="490" mass="53996">MSFVPTIGLEIHAELKTGTKMFCGCANDPDERHPNINVCPVCLGHPGVLPTINREAVRKVIAVGLALNGKIAEFSKFDRKNYFYPDLPKGYQISQYDEPLVVGGSLKGVRLTRIHLEEDTARLLHQLPGAALGRSLTGGAGRDADYSYVDFNRSSVPLMELVTEPDIASAEQALEFAKELQLILRYLGASDADMEKGQMRVEANLSVAEPGGKLGTKVEVKNLNSFRAVKDAIAYEIDRQSKILEGDGTVIQETRGWDERGVTVSQRIKEEAHDYRYMPEPDLPPLTINREEVEEIKAGIPELPEAKRARFASEFKLTPEQTVLLTEDQDLASYFENAVSEFVAEKNEEQVGLLVNYLLSDLRGLMQKTGMGISELAEKIPPVNFAHLIALVAVGKISSRTAKDMLPKMLESGLDPHEIVKVADLGQIKDEFELVKIVTEVIDQSPQAVADYKKGKVSAIEALVGRAMGKLSGRGNPELLRKLFADQLSK</sequence>